<dbReference type="Pfam" id="PF13411">
    <property type="entry name" value="MerR_1"/>
    <property type="match status" value="1"/>
</dbReference>
<dbReference type="InterPro" id="IPR009061">
    <property type="entry name" value="DNA-bd_dom_put_sf"/>
</dbReference>
<dbReference type="Gene3D" id="1.10.1660.10">
    <property type="match status" value="1"/>
</dbReference>
<feature type="domain" description="HTH merR-type" evidence="6">
    <location>
        <begin position="1"/>
        <end position="68"/>
    </location>
</feature>
<dbReference type="EMBL" id="SOAW01000001">
    <property type="protein sequence ID" value="TDT34014.1"/>
    <property type="molecule type" value="Genomic_DNA"/>
</dbReference>
<reference evidence="7 8" key="1">
    <citation type="submission" date="2019-03" db="EMBL/GenBank/DDBJ databases">
        <title>Genomic Encyclopedia of Archaeal and Bacterial Type Strains, Phase II (KMG-II): from individual species to whole genera.</title>
        <authorList>
            <person name="Goeker M."/>
        </authorList>
    </citation>
    <scope>NUCLEOTIDE SEQUENCE [LARGE SCALE GENOMIC DNA]</scope>
    <source>
        <strain evidence="7 8">DSM 24323</strain>
    </source>
</reference>
<comment type="caution">
    <text evidence="7">The sequence shown here is derived from an EMBL/GenBank/DDBJ whole genome shotgun (WGS) entry which is preliminary data.</text>
</comment>
<keyword evidence="2" id="KW-0805">Transcription regulation</keyword>
<name>A0A4R7J9N4_9ACTN</name>
<dbReference type="GO" id="GO:0003677">
    <property type="term" value="F:DNA binding"/>
    <property type="evidence" value="ECO:0007669"/>
    <property type="project" value="UniProtKB-KW"/>
</dbReference>
<dbReference type="InterPro" id="IPR047057">
    <property type="entry name" value="MerR_fam"/>
</dbReference>
<evidence type="ECO:0000256" key="3">
    <source>
        <dbReference type="ARBA" id="ARBA00023125"/>
    </source>
</evidence>
<evidence type="ECO:0000256" key="5">
    <source>
        <dbReference type="SAM" id="Coils"/>
    </source>
</evidence>
<dbReference type="SUPFAM" id="SSF46955">
    <property type="entry name" value="Putative DNA-binding domain"/>
    <property type="match status" value="1"/>
</dbReference>
<evidence type="ECO:0000256" key="4">
    <source>
        <dbReference type="ARBA" id="ARBA00023163"/>
    </source>
</evidence>
<evidence type="ECO:0000256" key="1">
    <source>
        <dbReference type="ARBA" id="ARBA00022491"/>
    </source>
</evidence>
<dbReference type="RefSeq" id="WP_133754441.1">
    <property type="nucleotide sequence ID" value="NZ_SOAW01000001.1"/>
</dbReference>
<keyword evidence="1" id="KW-0678">Repressor</keyword>
<dbReference type="OrthoDB" id="5242095at2"/>
<evidence type="ECO:0000256" key="2">
    <source>
        <dbReference type="ARBA" id="ARBA00023015"/>
    </source>
</evidence>
<keyword evidence="4" id="KW-0804">Transcription</keyword>
<gene>
    <name evidence="7" type="ORF">CLV29_1657</name>
</gene>
<dbReference type="GO" id="GO:0003700">
    <property type="term" value="F:DNA-binding transcription factor activity"/>
    <property type="evidence" value="ECO:0007669"/>
    <property type="project" value="InterPro"/>
</dbReference>
<dbReference type="AlphaFoldDB" id="A0A4R7J9N4"/>
<sequence>MLIGELAGLSGASARSLRHYESQGLITSDRDANGYRHYAASTVEVVQRIRRLLRAGFSLESVRVILPCLLDTDRPLQMCPAVAAQVRSLVADLDCRAEELQRRRESVAALIGDADAPAGAPVDH</sequence>
<evidence type="ECO:0000313" key="8">
    <source>
        <dbReference type="Proteomes" id="UP000295371"/>
    </source>
</evidence>
<keyword evidence="5" id="KW-0175">Coiled coil</keyword>
<dbReference type="SMART" id="SM00422">
    <property type="entry name" value="HTH_MERR"/>
    <property type="match status" value="1"/>
</dbReference>
<proteinExistence type="predicted"/>
<dbReference type="Proteomes" id="UP000295371">
    <property type="component" value="Unassembled WGS sequence"/>
</dbReference>
<dbReference type="PRINTS" id="PR00040">
    <property type="entry name" value="HTHMERR"/>
</dbReference>
<keyword evidence="3 7" id="KW-0238">DNA-binding</keyword>
<dbReference type="PROSITE" id="PS50937">
    <property type="entry name" value="HTH_MERR_2"/>
    <property type="match status" value="1"/>
</dbReference>
<dbReference type="InterPro" id="IPR000551">
    <property type="entry name" value="MerR-type_HTH_dom"/>
</dbReference>
<evidence type="ECO:0000313" key="7">
    <source>
        <dbReference type="EMBL" id="TDT34014.1"/>
    </source>
</evidence>
<evidence type="ECO:0000259" key="6">
    <source>
        <dbReference type="PROSITE" id="PS50937"/>
    </source>
</evidence>
<feature type="coiled-coil region" evidence="5">
    <location>
        <begin position="83"/>
        <end position="110"/>
    </location>
</feature>
<accession>A0A4R7J9N4</accession>
<dbReference type="PANTHER" id="PTHR30204:SF69">
    <property type="entry name" value="MERR-FAMILY TRANSCRIPTIONAL REGULATOR"/>
    <property type="match status" value="1"/>
</dbReference>
<protein>
    <submittedName>
        <fullName evidence="7">DNA-binding transcriptional MerR regulator</fullName>
    </submittedName>
</protein>
<organism evidence="7 8">
    <name type="scientific">Naumannella halotolerans</name>
    <dbReference type="NCBI Taxonomy" id="993414"/>
    <lineage>
        <taxon>Bacteria</taxon>
        <taxon>Bacillati</taxon>
        <taxon>Actinomycetota</taxon>
        <taxon>Actinomycetes</taxon>
        <taxon>Propionibacteriales</taxon>
        <taxon>Propionibacteriaceae</taxon>
        <taxon>Naumannella</taxon>
    </lineage>
</organism>
<dbReference type="PANTHER" id="PTHR30204">
    <property type="entry name" value="REDOX-CYCLING DRUG-SENSING TRANSCRIPTIONAL ACTIVATOR SOXR"/>
    <property type="match status" value="1"/>
</dbReference>
<keyword evidence="8" id="KW-1185">Reference proteome</keyword>